<dbReference type="STRING" id="337451.A0A443NZI4"/>
<feature type="region of interest" description="Disordered" evidence="4">
    <location>
        <begin position="1211"/>
        <end position="1234"/>
    </location>
</feature>
<evidence type="ECO:0000256" key="3">
    <source>
        <dbReference type="ARBA" id="ARBA00022679"/>
    </source>
</evidence>
<dbReference type="SUPFAM" id="SSF53756">
    <property type="entry name" value="UDP-Glycosyltransferase/glycogen phosphorylase"/>
    <property type="match status" value="3"/>
</dbReference>
<dbReference type="GO" id="GO:0080043">
    <property type="term" value="F:quercetin 3-O-glucosyltransferase activity"/>
    <property type="evidence" value="ECO:0007669"/>
    <property type="project" value="TreeGrafter"/>
</dbReference>
<dbReference type="Gene3D" id="3.40.50.2000">
    <property type="entry name" value="Glycogen Phosphorylase B"/>
    <property type="match status" value="7"/>
</dbReference>
<evidence type="ECO:0000256" key="1">
    <source>
        <dbReference type="ARBA" id="ARBA00009995"/>
    </source>
</evidence>
<dbReference type="PANTHER" id="PTHR11926">
    <property type="entry name" value="GLUCOSYL/GLUCURONOSYL TRANSFERASES"/>
    <property type="match status" value="1"/>
</dbReference>
<comment type="similarity">
    <text evidence="1">Belongs to the UDP-glycosyltransferase family.</text>
</comment>
<comment type="caution">
    <text evidence="5">The sequence shown here is derived from an EMBL/GenBank/DDBJ whole genome shotgun (WGS) entry which is preliminary data.</text>
</comment>
<evidence type="ECO:0000256" key="4">
    <source>
        <dbReference type="SAM" id="MobiDB-lite"/>
    </source>
</evidence>
<organism evidence="5 6">
    <name type="scientific">Cinnamomum micranthum f. kanehirae</name>
    <dbReference type="NCBI Taxonomy" id="337451"/>
    <lineage>
        <taxon>Eukaryota</taxon>
        <taxon>Viridiplantae</taxon>
        <taxon>Streptophyta</taxon>
        <taxon>Embryophyta</taxon>
        <taxon>Tracheophyta</taxon>
        <taxon>Spermatophyta</taxon>
        <taxon>Magnoliopsida</taxon>
        <taxon>Magnoliidae</taxon>
        <taxon>Laurales</taxon>
        <taxon>Lauraceae</taxon>
        <taxon>Cinnamomum</taxon>
    </lineage>
</organism>
<dbReference type="CDD" id="cd03784">
    <property type="entry name" value="GT1_Gtf-like"/>
    <property type="match status" value="2"/>
</dbReference>
<dbReference type="PROSITE" id="PS00375">
    <property type="entry name" value="UDPGT"/>
    <property type="match status" value="2"/>
</dbReference>
<dbReference type="EMBL" id="QPKB01000004">
    <property type="protein sequence ID" value="RWR83917.1"/>
    <property type="molecule type" value="Genomic_DNA"/>
</dbReference>
<evidence type="ECO:0000313" key="6">
    <source>
        <dbReference type="Proteomes" id="UP000283530"/>
    </source>
</evidence>
<keyword evidence="6" id="KW-1185">Reference proteome</keyword>
<accession>A0A443NZI4</accession>
<dbReference type="FunFam" id="3.40.50.2000:FF:000057">
    <property type="entry name" value="Glycosyltransferase"/>
    <property type="match status" value="1"/>
</dbReference>
<proteinExistence type="inferred from homology"/>
<name>A0A443NZI4_9MAGN</name>
<reference evidence="5 6" key="1">
    <citation type="journal article" date="2019" name="Nat. Plants">
        <title>Stout camphor tree genome fills gaps in understanding of flowering plant genome evolution.</title>
        <authorList>
            <person name="Chaw S.M."/>
            <person name="Liu Y.C."/>
            <person name="Wu Y.W."/>
            <person name="Wang H.Y."/>
            <person name="Lin C.I."/>
            <person name="Wu C.S."/>
            <person name="Ke H.M."/>
            <person name="Chang L.Y."/>
            <person name="Hsu C.Y."/>
            <person name="Yang H.T."/>
            <person name="Sudianto E."/>
            <person name="Hsu M.H."/>
            <person name="Wu K.P."/>
            <person name="Wang L.N."/>
            <person name="Leebens-Mack J.H."/>
            <person name="Tsai I.J."/>
        </authorList>
    </citation>
    <scope>NUCLEOTIDE SEQUENCE [LARGE SCALE GENOMIC DNA]</scope>
    <source>
        <strain evidence="6">cv. Chaw 1501</strain>
        <tissue evidence="5">Young leaves</tissue>
    </source>
</reference>
<dbReference type="FunFam" id="3.40.50.2000:FF:000019">
    <property type="entry name" value="Glycosyltransferase"/>
    <property type="match status" value="2"/>
</dbReference>
<dbReference type="InterPro" id="IPR035595">
    <property type="entry name" value="UDP_glycos_trans_CS"/>
</dbReference>
<dbReference type="AlphaFoldDB" id="A0A443NZI4"/>
<dbReference type="InterPro" id="IPR002213">
    <property type="entry name" value="UDP_glucos_trans"/>
</dbReference>
<evidence type="ECO:0000313" key="5">
    <source>
        <dbReference type="EMBL" id="RWR83917.1"/>
    </source>
</evidence>
<dbReference type="Pfam" id="PF00201">
    <property type="entry name" value="UDPGT"/>
    <property type="match status" value="2"/>
</dbReference>
<sequence>MKKGERDSRAHVLVLPYPTQGHINPTLQFAKRLVSKGLKATLVTTIFITKTIEIEPGPVGVEPISDGWDESGYAEAGSVDAYLKRLQTVGSRSLAELIDRQAQSGNPVSCLVYDSFLPWALDVAKGLGLTGASFFTQTCSFHLLSCVSWELKGTFGRYSRYNCYNIAGAAGTWNSRHPVVLLEVGSYPAYLQLVLNQFCNLEKADWVLFNTFDKLEEQGERDYRAHVLVLPYPAQGHINPTLQFAKRLVSKGLKATLVTTIFISKTIEIEPGQVGVEPISDGCDEAGYAEAGSVDAYLKRLETVGPRTLAELIDKQAQSGHPVSCLTCSVSAVHYHVYHGNLKVPVDVLTTVTLPALPALGISDVPAFYRKLLLNQFSNLENADWVLFNTFDKLEEQMVKWMEERWRMITIGPTLPSMYLDKRIEEDENYSINLYKLDNEAYMKWLDTKPTGSVVYISFGSLVELSEEHMEELAWGIRGSNKYFLWVVREIEKKKLPAKLIEDMEDKGIIVTWSKQIEVLAHEAVGCFVTHCGWNSTMEALCLGVPMVCMPQWTDQPTNAKFVVDVWGVGVRLKVDDKGIVRREEMESCIREVIEGERSEEIKRNAKKWKELSKEAMDEGGSSDKKIDEFVATQGHINPTLQFAKRLVSKGLKAKLVTTIFITKTVEIEPSPVGVEPISDGCDEAGYAEAGSFSNLEKADWILCNTFDKLEEQSCVIVCRKMVKGERDYRAHVLVLPYPAQGHINPTLQFAKRLVSKGLKATLVTTIFISKTIEIEPGQVGVEPISDGCDEAGYAEAGSVDAYLKRLETVGPRTLAELIDKQAQSGHPVSCLVYDSFLPWALDVAKGLGLTGASFFTQTCSVSAVHYHVYHGNLKVPVDVLTTVTLPALPALGISDVPAFFSDVQSYPGYRKLLLNQFSNLENADWVLFNTFDKLEEQMVKWMEERWRMITIGPTLPSMYLDKRIEEDENYSINLYKLDNAAYMKWLDTKPTGSVVYISFGSLVELGEEHMEELAWGIRGSNKYFLWVVREIEKKKLPAKLIEDMEDKGIIVTWSKQIEVLAHEAVGCFVTHCGWNSTMEALCLGVPMVCMPQWTDQPTNAKFVVDAWGVGVRLKVDDKGIVRREEMESCIREVMEGENSEEIKRNAKKWKELSKEAMDEGGSSDKNIDEFHKLCPDVPVTSLGEKGQLASPAVAQLVYETQCPASLSYAYTNPMTKDTDDDDDDDDKMTNPMT</sequence>
<dbReference type="OrthoDB" id="5835829at2759"/>
<dbReference type="PANTHER" id="PTHR11926:SF1553">
    <property type="entry name" value="GLYCOSYLTRANSFERASE"/>
    <property type="match status" value="1"/>
</dbReference>
<dbReference type="Proteomes" id="UP000283530">
    <property type="component" value="Unassembled WGS sequence"/>
</dbReference>
<gene>
    <name evidence="5" type="ORF">CKAN_01269800</name>
</gene>
<keyword evidence="3 5" id="KW-0808">Transferase</keyword>
<protein>
    <submittedName>
        <fullName evidence="5">Cinnamate beta-D-glucosyltransferase</fullName>
    </submittedName>
</protein>
<keyword evidence="2" id="KW-0328">Glycosyltransferase</keyword>
<dbReference type="GO" id="GO:0080044">
    <property type="term" value="F:quercetin 7-O-glucosyltransferase activity"/>
    <property type="evidence" value="ECO:0007669"/>
    <property type="project" value="TreeGrafter"/>
</dbReference>
<evidence type="ECO:0000256" key="2">
    <source>
        <dbReference type="ARBA" id="ARBA00022676"/>
    </source>
</evidence>